<dbReference type="RefSeq" id="WP_323691715.1">
    <property type="nucleotide sequence ID" value="NZ_CP116341.1"/>
</dbReference>
<dbReference type="SUPFAM" id="SSF82866">
    <property type="entry name" value="Multidrug efflux transporter AcrB transmembrane domain"/>
    <property type="match status" value="2"/>
</dbReference>
<evidence type="ECO:0000256" key="4">
    <source>
        <dbReference type="ARBA" id="ARBA00022989"/>
    </source>
</evidence>
<feature type="transmembrane region" description="Helical" evidence="6">
    <location>
        <begin position="287"/>
        <end position="313"/>
    </location>
</feature>
<name>A0ABZ0KVX5_9BACL</name>
<feature type="transmembrane region" description="Helical" evidence="6">
    <location>
        <begin position="185"/>
        <end position="205"/>
    </location>
</feature>
<feature type="transmembrane region" description="Helical" evidence="6">
    <location>
        <begin position="262"/>
        <end position="281"/>
    </location>
</feature>
<feature type="transmembrane region" description="Helical" evidence="6">
    <location>
        <begin position="211"/>
        <end position="235"/>
    </location>
</feature>
<feature type="transmembrane region" description="Helical" evidence="6">
    <location>
        <begin position="12"/>
        <end position="33"/>
    </location>
</feature>
<feature type="transmembrane region" description="Helical" evidence="6">
    <location>
        <begin position="662"/>
        <end position="681"/>
    </location>
</feature>
<keyword evidence="4 6" id="KW-1133">Transmembrane helix</keyword>
<dbReference type="PANTHER" id="PTHR33406:SF13">
    <property type="entry name" value="MEMBRANE PROTEIN YDFJ"/>
    <property type="match status" value="1"/>
</dbReference>
<gene>
    <name evidence="8" type="ORF">PGH26_14355</name>
</gene>
<keyword evidence="3 6" id="KW-0812">Transmembrane</keyword>
<dbReference type="Gene3D" id="1.20.1640.10">
    <property type="entry name" value="Multidrug efflux transporter AcrB transmembrane domain"/>
    <property type="match status" value="2"/>
</dbReference>
<keyword evidence="5 6" id="KW-0472">Membrane</keyword>
<evidence type="ECO:0000256" key="2">
    <source>
        <dbReference type="ARBA" id="ARBA00022475"/>
    </source>
</evidence>
<feature type="transmembrane region" description="Helical" evidence="6">
    <location>
        <begin position="526"/>
        <end position="545"/>
    </location>
</feature>
<evidence type="ECO:0000256" key="3">
    <source>
        <dbReference type="ARBA" id="ARBA00022692"/>
    </source>
</evidence>
<dbReference type="EMBL" id="CP116341">
    <property type="protein sequence ID" value="WOV84033.1"/>
    <property type="molecule type" value="Genomic_DNA"/>
</dbReference>
<accession>A0ABZ0KVX5</accession>
<keyword evidence="9" id="KW-1185">Reference proteome</keyword>
<feature type="transmembrane region" description="Helical" evidence="6">
    <location>
        <begin position="343"/>
        <end position="361"/>
    </location>
</feature>
<organism evidence="8 9">
    <name type="scientific">Sporosarcina jeotgali</name>
    <dbReference type="NCBI Taxonomy" id="3020056"/>
    <lineage>
        <taxon>Bacteria</taxon>
        <taxon>Bacillati</taxon>
        <taxon>Bacillota</taxon>
        <taxon>Bacilli</taxon>
        <taxon>Bacillales</taxon>
        <taxon>Caryophanaceae</taxon>
        <taxon>Sporosarcina</taxon>
    </lineage>
</organism>
<dbReference type="InterPro" id="IPR004869">
    <property type="entry name" value="MMPL_dom"/>
</dbReference>
<dbReference type="PANTHER" id="PTHR33406">
    <property type="entry name" value="MEMBRANE PROTEIN MJ1562-RELATED"/>
    <property type="match status" value="1"/>
</dbReference>
<feature type="transmembrane region" description="Helical" evidence="6">
    <location>
        <begin position="552"/>
        <end position="573"/>
    </location>
</feature>
<feature type="transmembrane region" description="Helical" evidence="6">
    <location>
        <begin position="159"/>
        <end position="178"/>
    </location>
</feature>
<dbReference type="Pfam" id="PF03176">
    <property type="entry name" value="MMPL"/>
    <property type="match status" value="2"/>
</dbReference>
<evidence type="ECO:0000256" key="6">
    <source>
        <dbReference type="SAM" id="Phobius"/>
    </source>
</evidence>
<evidence type="ECO:0000313" key="8">
    <source>
        <dbReference type="EMBL" id="WOV84033.1"/>
    </source>
</evidence>
<dbReference type="PROSITE" id="PS50156">
    <property type="entry name" value="SSD"/>
    <property type="match status" value="1"/>
</dbReference>
<feature type="transmembrane region" description="Helical" evidence="6">
    <location>
        <begin position="585"/>
        <end position="604"/>
    </location>
</feature>
<comment type="subcellular location">
    <subcellularLocation>
        <location evidence="1">Cell membrane</location>
        <topology evidence="1">Multi-pass membrane protein</topology>
    </subcellularLocation>
</comment>
<feature type="transmembrane region" description="Helical" evidence="6">
    <location>
        <begin position="636"/>
        <end position="656"/>
    </location>
</feature>
<evidence type="ECO:0000259" key="7">
    <source>
        <dbReference type="PROSITE" id="PS50156"/>
    </source>
</evidence>
<evidence type="ECO:0000313" key="9">
    <source>
        <dbReference type="Proteomes" id="UP001303532"/>
    </source>
</evidence>
<dbReference type="InterPro" id="IPR050545">
    <property type="entry name" value="Mycobact_MmpL"/>
</dbReference>
<dbReference type="InterPro" id="IPR000731">
    <property type="entry name" value="SSD"/>
</dbReference>
<keyword evidence="2" id="KW-1003">Cell membrane</keyword>
<protein>
    <submittedName>
        <fullName evidence="8">MMPL family transporter</fullName>
    </submittedName>
</protein>
<dbReference type="Proteomes" id="UP001303532">
    <property type="component" value="Chromosome"/>
</dbReference>
<proteinExistence type="predicted"/>
<evidence type="ECO:0000256" key="1">
    <source>
        <dbReference type="ARBA" id="ARBA00004651"/>
    </source>
</evidence>
<feature type="domain" description="SSD" evidence="7">
    <location>
        <begin position="184"/>
        <end position="312"/>
    </location>
</feature>
<sequence>MKAFSGFVAARYKWIIAFWLLMLVGFAIFAIRLPGLLEGDGFRMDGEQEDVSKTLTQDFDQPDETMFLVFEGKTDDEISDALTSIEKLDIAKDIISPLDESGQYKNDISYAMLQFDDSESDKSGLVTEIRTTVGTDDGITLTGQSPITKDINAASQKDLMVAEAIGLPIALIVLLFAFGTVVASIVPLLIGAATIVTSFGILALFGQKVDLSIFVLNIIPMLGLALSIDFALLFISRYREERKIQSIPEAVRTTIETAGRSIIFSAFCVFIGLGAMLLIRVDIFQNIALGGMIVVSMAVLASITLLPSVLLVLKERIDKWKVLRVKTETDRWRTFAEGVIKRPVLITIAALVILGIALIPVRNMTLTIPQIDSLPLSYDTRSAYEHMEDAFGMRNESTAFVIAERPGGWEDEDGLNALKEVQDALEKDPLTGKVTTVFSESGIGQPEDFAQALQLPEQSAQLQPLLDAFIEKDQLMIPVTLEADGASSEAQKWARNWSEKETPWNLQIGGEAKFNQEIFDEIADNIVFALLIIIVSTFIILMIAFRSLLIPLKAILMNIIGLSASFGLLVYIFQYGHFGLHPGTIALIIPVIVFSLVFGLSMDYEVFLISRMQESYLATGDNDKSTVEGLASTSKVITSAALIMIVLTGAFAFTDVMPVKQIGVGIAIAVAIDATIIRLLLVPSLMKLFGDWNWWLPFRKKN</sequence>
<evidence type="ECO:0000256" key="5">
    <source>
        <dbReference type="ARBA" id="ARBA00023136"/>
    </source>
</evidence>
<reference evidence="8 9" key="1">
    <citation type="submission" date="2023-01" db="EMBL/GenBank/DDBJ databases">
        <title>Sporosarcina sp. nov., isolated from Korean tranditional fermented seafood 'Jeotgal'.</title>
        <authorList>
            <person name="Yang A.-I."/>
        </authorList>
    </citation>
    <scope>NUCLEOTIDE SEQUENCE [LARGE SCALE GENOMIC DNA]</scope>
    <source>
        <strain evidence="8 9">B2O-1</strain>
    </source>
</reference>